<dbReference type="Pfam" id="PF22599">
    <property type="entry name" value="SecDF_P1_head"/>
    <property type="match status" value="1"/>
</dbReference>
<dbReference type="InterPro" id="IPR022813">
    <property type="entry name" value="SecD/SecF_arch_bac"/>
</dbReference>
<dbReference type="GO" id="GO:0005886">
    <property type="term" value="C:plasma membrane"/>
    <property type="evidence" value="ECO:0007669"/>
    <property type="project" value="UniProtKB-SubCell"/>
</dbReference>
<evidence type="ECO:0000256" key="3">
    <source>
        <dbReference type="ARBA" id="ARBA00022475"/>
    </source>
</evidence>
<dbReference type="AlphaFoldDB" id="A0A5S4ZYU9"/>
<dbReference type="EMBL" id="VNHM01000001">
    <property type="protein sequence ID" value="TYO97936.1"/>
    <property type="molecule type" value="Genomic_DNA"/>
</dbReference>
<feature type="domain" description="Protein export membrane protein SecD/SecF C-terminal" evidence="10">
    <location>
        <begin position="228"/>
        <end position="390"/>
    </location>
</feature>
<dbReference type="NCBIfam" id="TIGR00916">
    <property type="entry name" value="2A0604s01"/>
    <property type="match status" value="1"/>
</dbReference>
<accession>A0A5S4ZYU9</accession>
<dbReference type="Pfam" id="PF02355">
    <property type="entry name" value="SecD_SecF_C"/>
    <property type="match status" value="1"/>
</dbReference>
<name>A0A5S4ZYU9_9FIRM</name>
<evidence type="ECO:0000259" key="12">
    <source>
        <dbReference type="Pfam" id="PF22599"/>
    </source>
</evidence>
<dbReference type="GO" id="GO:0065002">
    <property type="term" value="P:intracellular protein transmembrane transport"/>
    <property type="evidence" value="ECO:0007669"/>
    <property type="project" value="UniProtKB-UniRule"/>
</dbReference>
<gene>
    <name evidence="9" type="primary">secD</name>
    <name evidence="13" type="ORF">LX24_00220</name>
</gene>
<dbReference type="GO" id="GO:0015450">
    <property type="term" value="F:protein-transporting ATPase activity"/>
    <property type="evidence" value="ECO:0007669"/>
    <property type="project" value="InterPro"/>
</dbReference>
<dbReference type="Gene3D" id="1.20.1640.10">
    <property type="entry name" value="Multidrug efflux transporter AcrB transmembrane domain"/>
    <property type="match status" value="1"/>
</dbReference>
<evidence type="ECO:0000313" key="13">
    <source>
        <dbReference type="EMBL" id="TYO97936.1"/>
    </source>
</evidence>
<evidence type="ECO:0000313" key="14">
    <source>
        <dbReference type="Proteomes" id="UP000323166"/>
    </source>
</evidence>
<dbReference type="InterPro" id="IPR048631">
    <property type="entry name" value="SecD_1st"/>
</dbReference>
<evidence type="ECO:0000256" key="9">
    <source>
        <dbReference type="HAMAP-Rule" id="MF_01463"/>
    </source>
</evidence>
<dbReference type="Gene3D" id="3.30.70.3220">
    <property type="match status" value="1"/>
</dbReference>
<keyword evidence="2 9" id="KW-0813">Transport</keyword>
<keyword evidence="5 9" id="KW-0653">Protein transport</keyword>
<evidence type="ECO:0000256" key="4">
    <source>
        <dbReference type="ARBA" id="ARBA00022692"/>
    </source>
</evidence>
<dbReference type="InterPro" id="IPR048634">
    <property type="entry name" value="SecD_SecF_C"/>
</dbReference>
<dbReference type="RefSeq" id="WP_166510288.1">
    <property type="nucleotide sequence ID" value="NZ_VNHM01000001.1"/>
</dbReference>
<dbReference type="Pfam" id="PF21760">
    <property type="entry name" value="SecD_1st"/>
    <property type="match status" value="1"/>
</dbReference>
<feature type="domain" description="SecDF P1 head subdomain" evidence="12">
    <location>
        <begin position="131"/>
        <end position="227"/>
    </location>
</feature>
<dbReference type="GO" id="GO:0043952">
    <property type="term" value="P:protein transport by the Sec complex"/>
    <property type="evidence" value="ECO:0007669"/>
    <property type="project" value="UniProtKB-UniRule"/>
</dbReference>
<proteinExistence type="inferred from homology"/>
<organism evidence="13 14">
    <name type="scientific">Desulfallas thermosapovorans DSM 6562</name>
    <dbReference type="NCBI Taxonomy" id="1121431"/>
    <lineage>
        <taxon>Bacteria</taxon>
        <taxon>Bacillati</taxon>
        <taxon>Bacillota</taxon>
        <taxon>Clostridia</taxon>
        <taxon>Eubacteriales</taxon>
        <taxon>Desulfallaceae</taxon>
        <taxon>Desulfallas</taxon>
    </lineage>
</organism>
<evidence type="ECO:0000256" key="8">
    <source>
        <dbReference type="ARBA" id="ARBA00023136"/>
    </source>
</evidence>
<comment type="caution">
    <text evidence="9">Lacks conserved residue(s) required for the propagation of feature annotation.</text>
</comment>
<dbReference type="Proteomes" id="UP000323166">
    <property type="component" value="Unassembled WGS sequence"/>
</dbReference>
<sequence>MRWSKLLTMAAIILVIAALGITAAVPLPVFKDIAWLPWGKEIILGLDLQGGVHVVLEARDTPENKVNDETMKRAQAVLERRINETGVAEPVVQRQGERRIIVELAGIDDPEQAVIDLIQPAYLEFKNELGQTIITGADLKDAMEARDPNTGQVEVDLTFTPEGTKKFAQATTANVGKPIGIYLDGQLLQNPVVQEPITNGQARITGYENLDEAHTIAILLRSGALPVQLEVMEKRTVGPQLGQDSLDRSINAGIVGLVAILVFMVVYYRIPGLIADLALAFYALIVLAIFIGIHATMTLPGIAGFLLSLGIAVDANVIIFERVKEELRTGKSIRSAIDAGFKRGFVAVFDANVTTLIGAAVLYFFGTSVIRGFAVTLSIGILVSMFTAITLTRWFLHLTAATNAVKDPRYYGA</sequence>
<keyword evidence="7 9" id="KW-0811">Translocation</keyword>
<comment type="caution">
    <text evidence="13">The sequence shown here is derived from an EMBL/GenBank/DDBJ whole genome shotgun (WGS) entry which is preliminary data.</text>
</comment>
<dbReference type="FunFam" id="1.20.1640.10:FF:000004">
    <property type="entry name" value="Protein translocase subunit SecD"/>
    <property type="match status" value="1"/>
</dbReference>
<feature type="transmembrane region" description="Helical" evidence="9">
    <location>
        <begin position="372"/>
        <end position="396"/>
    </location>
</feature>
<feature type="transmembrane region" description="Helical" evidence="9">
    <location>
        <begin position="277"/>
        <end position="296"/>
    </location>
</feature>
<comment type="subcellular location">
    <subcellularLocation>
        <location evidence="1 9">Cell membrane</location>
        <topology evidence="1 9">Multi-pass membrane protein</topology>
    </subcellularLocation>
</comment>
<keyword evidence="14" id="KW-1185">Reference proteome</keyword>
<dbReference type="InterPro" id="IPR005791">
    <property type="entry name" value="SecD"/>
</dbReference>
<evidence type="ECO:0000256" key="5">
    <source>
        <dbReference type="ARBA" id="ARBA00022927"/>
    </source>
</evidence>
<comment type="similarity">
    <text evidence="9">Belongs to the SecD/SecF family. SecD subfamily.</text>
</comment>
<evidence type="ECO:0000256" key="2">
    <source>
        <dbReference type="ARBA" id="ARBA00022448"/>
    </source>
</evidence>
<keyword evidence="3 9" id="KW-1003">Cell membrane</keyword>
<keyword evidence="4 9" id="KW-0812">Transmembrane</keyword>
<dbReference type="InterPro" id="IPR055344">
    <property type="entry name" value="SecD_SecF_C_bact"/>
</dbReference>
<comment type="subunit">
    <text evidence="9">Forms a complex with SecF. Part of the essential Sec protein translocation apparatus which comprises SecA, SecYEG and auxiliary proteins SecDF. Other proteins may also be involved.</text>
</comment>
<keyword evidence="6 9" id="KW-1133">Transmembrane helix</keyword>
<keyword evidence="8 9" id="KW-0472">Membrane</keyword>
<protein>
    <recommendedName>
        <fullName evidence="9">Protein translocase subunit SecD</fullName>
    </recommendedName>
</protein>
<dbReference type="InterPro" id="IPR054384">
    <property type="entry name" value="SecDF_P1_head"/>
</dbReference>
<dbReference type="HAMAP" id="MF_01463_B">
    <property type="entry name" value="SecD_B"/>
    <property type="match status" value="1"/>
</dbReference>
<feature type="transmembrane region" description="Helical" evidence="9">
    <location>
        <begin position="302"/>
        <end position="323"/>
    </location>
</feature>
<evidence type="ECO:0000256" key="7">
    <source>
        <dbReference type="ARBA" id="ARBA00023010"/>
    </source>
</evidence>
<dbReference type="GO" id="GO:0006605">
    <property type="term" value="P:protein targeting"/>
    <property type="evidence" value="ECO:0007669"/>
    <property type="project" value="UniProtKB-UniRule"/>
</dbReference>
<feature type="transmembrane region" description="Helical" evidence="9">
    <location>
        <begin position="250"/>
        <end position="270"/>
    </location>
</feature>
<dbReference type="PANTHER" id="PTHR30081">
    <property type="entry name" value="PROTEIN-EXPORT MEMBRANE PROTEIN SEC"/>
    <property type="match status" value="1"/>
</dbReference>
<comment type="function">
    <text evidence="9">Part of the Sec protein translocase complex. Interacts with the SecYEG preprotein conducting channel. SecDF uses the proton motive force (PMF) to complete protein translocation after the ATP-dependent function of SecA.</text>
</comment>
<evidence type="ECO:0000259" key="11">
    <source>
        <dbReference type="Pfam" id="PF21760"/>
    </source>
</evidence>
<feature type="transmembrane region" description="Helical" evidence="9">
    <location>
        <begin position="344"/>
        <end position="366"/>
    </location>
</feature>
<evidence type="ECO:0000256" key="6">
    <source>
        <dbReference type="ARBA" id="ARBA00022989"/>
    </source>
</evidence>
<evidence type="ECO:0000259" key="10">
    <source>
        <dbReference type="Pfam" id="PF02355"/>
    </source>
</evidence>
<dbReference type="PANTHER" id="PTHR30081:SF1">
    <property type="entry name" value="PROTEIN TRANSLOCASE SUBUNIT SECD"/>
    <property type="match status" value="1"/>
</dbReference>
<feature type="domain" description="Protein translocase subunit SecDF P1" evidence="11">
    <location>
        <begin position="71"/>
        <end position="127"/>
    </location>
</feature>
<reference evidence="13 14" key="1">
    <citation type="submission" date="2019-07" db="EMBL/GenBank/DDBJ databases">
        <title>Genomic Encyclopedia of Type Strains, Phase I: the one thousand microbial genomes (KMG-I) project.</title>
        <authorList>
            <person name="Kyrpides N."/>
        </authorList>
    </citation>
    <scope>NUCLEOTIDE SEQUENCE [LARGE SCALE GENOMIC DNA]</scope>
    <source>
        <strain evidence="13 14">DSM 6562</strain>
    </source>
</reference>
<dbReference type="NCBIfam" id="TIGR01129">
    <property type="entry name" value="secD"/>
    <property type="match status" value="1"/>
</dbReference>
<dbReference type="SUPFAM" id="SSF82866">
    <property type="entry name" value="Multidrug efflux transporter AcrB transmembrane domain"/>
    <property type="match status" value="1"/>
</dbReference>
<evidence type="ECO:0000256" key="1">
    <source>
        <dbReference type="ARBA" id="ARBA00004651"/>
    </source>
</evidence>